<dbReference type="GO" id="GO:0006355">
    <property type="term" value="P:regulation of DNA-templated transcription"/>
    <property type="evidence" value="ECO:0007669"/>
    <property type="project" value="InterPro"/>
</dbReference>
<dbReference type="Proteomes" id="UP000501811">
    <property type="component" value="Segment"/>
</dbReference>
<evidence type="ECO:0000259" key="1">
    <source>
        <dbReference type="PROSITE" id="PS50937"/>
    </source>
</evidence>
<dbReference type="Gene3D" id="1.10.1660.10">
    <property type="match status" value="1"/>
</dbReference>
<dbReference type="CDD" id="cd04762">
    <property type="entry name" value="HTH_MerR-trunc"/>
    <property type="match status" value="1"/>
</dbReference>
<proteinExistence type="predicted"/>
<dbReference type="Pfam" id="PF00376">
    <property type="entry name" value="MerR"/>
    <property type="match status" value="1"/>
</dbReference>
<evidence type="ECO:0000313" key="2">
    <source>
        <dbReference type="EMBL" id="QDH85677.1"/>
    </source>
</evidence>
<protein>
    <submittedName>
        <fullName evidence="2">Excisionase</fullName>
    </submittedName>
</protein>
<dbReference type="SUPFAM" id="SSF46955">
    <property type="entry name" value="Putative DNA-binding domain"/>
    <property type="match status" value="1"/>
</dbReference>
<dbReference type="EMBL" id="MN023177">
    <property type="protein sequence ID" value="QDH85677.1"/>
    <property type="molecule type" value="Genomic_DNA"/>
</dbReference>
<dbReference type="NCBIfam" id="TIGR01764">
    <property type="entry name" value="excise"/>
    <property type="match status" value="1"/>
</dbReference>
<dbReference type="InterPro" id="IPR009061">
    <property type="entry name" value="DNA-bd_dom_put_sf"/>
</dbReference>
<feature type="domain" description="HTH merR-type" evidence="1">
    <location>
        <begin position="10"/>
        <end position="57"/>
    </location>
</feature>
<accession>A0A7D0GH52</accession>
<dbReference type="PROSITE" id="PS50937">
    <property type="entry name" value="HTH_MERR_2"/>
    <property type="match status" value="1"/>
</dbReference>
<name>A0A7D0GH52_9CAUD</name>
<dbReference type="GO" id="GO:0003677">
    <property type="term" value="F:DNA binding"/>
    <property type="evidence" value="ECO:0007669"/>
    <property type="project" value="InterPro"/>
</dbReference>
<gene>
    <name evidence="2" type="ORF">AGM2_0034</name>
</gene>
<evidence type="ECO:0000313" key="3">
    <source>
        <dbReference type="Proteomes" id="UP000501811"/>
    </source>
</evidence>
<reference evidence="2 3" key="1">
    <citation type="submission" date="2019-06" db="EMBL/GenBank/DDBJ databases">
        <title>DNA tandem repeats contribute to Brevibacterium aurantiacum phages genetic diversity.</title>
        <authorList>
            <person name="de Melo A.G."/>
            <person name="Rousseau G.M."/>
            <person name="Tremblay D.M."/>
            <person name="Labrie S.J."/>
            <person name="Moineau S."/>
        </authorList>
    </citation>
    <scope>NUCLEOTIDE SEQUENCE [LARGE SCALE GENOMIC DNA]</scope>
</reference>
<dbReference type="InterPro" id="IPR000551">
    <property type="entry name" value="MerR-type_HTH_dom"/>
</dbReference>
<dbReference type="InterPro" id="IPR010093">
    <property type="entry name" value="SinI_DNA-bd"/>
</dbReference>
<organism evidence="2 3">
    <name type="scientific">Brevibacterium phage AGM2</name>
    <dbReference type="NCBI Taxonomy" id="2591419"/>
    <lineage>
        <taxon>Viruses</taxon>
        <taxon>Duplodnaviria</taxon>
        <taxon>Heunggongvirae</taxon>
        <taxon>Uroviricota</taxon>
        <taxon>Caudoviricetes</taxon>
        <taxon>Agmunavirus</taxon>
        <taxon>Agmunavirus AGM1</taxon>
    </lineage>
</organism>
<sequence length="68" mass="7740">MQKYDSKSRRLSIGEASQRLGVHPDTLRRWETAGRISSTRTLGNQRRYEEIDIDALADGYSPDKGSDQ</sequence>